<organism evidence="1 2">
    <name type="scientific">Pristionchus pacificus</name>
    <name type="common">Parasitic nematode worm</name>
    <dbReference type="NCBI Taxonomy" id="54126"/>
    <lineage>
        <taxon>Eukaryota</taxon>
        <taxon>Metazoa</taxon>
        <taxon>Ecdysozoa</taxon>
        <taxon>Nematoda</taxon>
        <taxon>Chromadorea</taxon>
        <taxon>Rhabditida</taxon>
        <taxon>Rhabditina</taxon>
        <taxon>Diplogasteromorpha</taxon>
        <taxon>Diplogasteroidea</taxon>
        <taxon>Neodiplogasteridae</taxon>
        <taxon>Pristionchus</taxon>
    </lineage>
</organism>
<gene>
    <name evidence="1" type="primary">WBGene00110767</name>
</gene>
<protein>
    <submittedName>
        <fullName evidence="1">Uncharacterized protein</fullName>
    </submittedName>
</protein>
<keyword evidence="2" id="KW-1185">Reference proteome</keyword>
<proteinExistence type="predicted"/>
<accession>A0A8R1YDV2</accession>
<reference evidence="1" key="2">
    <citation type="submission" date="2022-06" db="UniProtKB">
        <authorList>
            <consortium name="EnsemblMetazoa"/>
        </authorList>
    </citation>
    <scope>IDENTIFICATION</scope>
    <source>
        <strain evidence="1">PS312</strain>
    </source>
</reference>
<sequence>MNWSHSLAFLLASVFLIIVRAQYKHPFEAAPRHFYEEWSHYDKCHFFDPRNRFWAHHHCEYVDCSYYNGSCADSVYGRWPVMTTRYSDGCVNVHLRVPSAPSTSCWPGKTMTMCCTYKNDPTRIVTVKPFHQRNETDPEFYWPYPRQYDTSVTPVRPPIPTYPTPEPFPGALPYS</sequence>
<dbReference type="EnsemblMetazoa" id="PPA21213.1">
    <property type="protein sequence ID" value="PPA21213.1"/>
    <property type="gene ID" value="WBGene00110767"/>
</dbReference>
<evidence type="ECO:0000313" key="1">
    <source>
        <dbReference type="EnsemblMetazoa" id="PPA21213.1"/>
    </source>
</evidence>
<accession>A0A2A6CWS1</accession>
<evidence type="ECO:0000313" key="2">
    <source>
        <dbReference type="Proteomes" id="UP000005239"/>
    </source>
</evidence>
<name>A0A2A6CWS1_PRIPA</name>
<dbReference type="AlphaFoldDB" id="A0A2A6CWS1"/>
<dbReference type="Proteomes" id="UP000005239">
    <property type="component" value="Unassembled WGS sequence"/>
</dbReference>
<reference evidence="2" key="1">
    <citation type="journal article" date="2008" name="Nat. Genet.">
        <title>The Pristionchus pacificus genome provides a unique perspective on nematode lifestyle and parasitism.</title>
        <authorList>
            <person name="Dieterich C."/>
            <person name="Clifton S.W."/>
            <person name="Schuster L.N."/>
            <person name="Chinwalla A."/>
            <person name="Delehaunty K."/>
            <person name="Dinkelacker I."/>
            <person name="Fulton L."/>
            <person name="Fulton R."/>
            <person name="Godfrey J."/>
            <person name="Minx P."/>
            <person name="Mitreva M."/>
            <person name="Roeseler W."/>
            <person name="Tian H."/>
            <person name="Witte H."/>
            <person name="Yang S.P."/>
            <person name="Wilson R.K."/>
            <person name="Sommer R.J."/>
        </authorList>
    </citation>
    <scope>NUCLEOTIDE SEQUENCE [LARGE SCALE GENOMIC DNA]</scope>
    <source>
        <strain evidence="2">PS312</strain>
    </source>
</reference>